<evidence type="ECO:0000313" key="2">
    <source>
        <dbReference type="Proteomes" id="UP001140087"/>
    </source>
</evidence>
<dbReference type="EC" id="6.1.1.7" evidence="1"/>
<dbReference type="Proteomes" id="UP001140087">
    <property type="component" value="Unassembled WGS sequence"/>
</dbReference>
<accession>A0ACC1LGN6</accession>
<sequence length="970" mass="106123">MTEWTASKVRETFVEFFRANGHTFVPSSPTVPHDDPTLLFANAGMNQFKPIFQGTVDPASDFAKLSSACNSQKCIRAGKCQPPPSDAAGFPSDRCGNHNDLDDVGKDVYHHTFFEMLGNWSFGDYFKKEAIGFAWKLLTEAYGLDPSRLYVSYFEGSDKDGLPVDAEARQYWIDIGVPESRVLPFGSKENFWEMGEVGPCGPCSEIHYDRIGGRDAAALVNMDDPDVLEIWNLVFIQFNREADGSLRPLPHKHVDTGMGLERLVSVLQDKRSNYDTDVFMPLFGAIQALTGARPYTGKVGADDTDGVDMAYRVIADHVRTLSFAIADGGVPSNEGRGYVLRRILRRGARYARRKFDVELGGFFGRLVDTLVEQMSGVFPEVARNADLIKEILGEEEASFARTLDRGERLFEQTVAKMAGGSTVIPGASVWRLYDTYGFPVDLTRIMAEEAGLSVDEDEFSREQERARAVSKQRKGGAGGASTVVLDVHAIADLNERAVPKTDDEPKYTERSVNARVLAVFDGSAFADSEERSISTHPDDAPTIGVLLDRTNFYAEQGGQEYDTGSLVAADSEFTVENVQVYGGYVLHTGFLKYGALRVGDSVEAQYDVQRRYPIRNNHTATHVLNFALRQVLKSDEADQRGSLVAPDRLRFDFSYKGVITPDEVHAVEAVCNKAIGDNLRAYARDVPLSEARKINGLRAVFGEVYPDPVRVVSIGADVDEVLKAPQDARWANYSIEFCGGTHVATTGEMKHFVITEEGSVARGIRRIVAVTGEEAMKAHLLHRSLAAELAQLRTLQGAQLDAEIKRLTKELDVAAIGVYEKYQLRTDLEAVRKAFIEADKAATALLVKQATEQVQSEIEQNPDRDVFVFRLPAAGKAVTQLATYVKGLQTKAAYFIAVDAAAGRVAHQCVVPKALAARGLKAGEWAAAVAAVVGGKSGGKDESAQGSGTEVAKADEAVRVAQEHAQARLA</sequence>
<name>A0ACC1LGN6_9FUNG</name>
<reference evidence="1" key="1">
    <citation type="submission" date="2022-07" db="EMBL/GenBank/DDBJ databases">
        <title>Phylogenomic reconstructions and comparative analyses of Kickxellomycotina fungi.</title>
        <authorList>
            <person name="Reynolds N.K."/>
            <person name="Stajich J.E."/>
            <person name="Barry K."/>
            <person name="Grigoriev I.V."/>
            <person name="Crous P."/>
            <person name="Smith M.E."/>
        </authorList>
    </citation>
    <scope>NUCLEOTIDE SEQUENCE</scope>
    <source>
        <strain evidence="1">BCRC 34780</strain>
    </source>
</reference>
<evidence type="ECO:0000313" key="1">
    <source>
        <dbReference type="EMBL" id="KAJ2808380.1"/>
    </source>
</evidence>
<protein>
    <submittedName>
        <fullName evidence="1">Alanine--tRNA ligase</fullName>
        <ecNumber evidence="1">6.1.1.7</ecNumber>
    </submittedName>
</protein>
<dbReference type="EMBL" id="JANBUN010000003">
    <property type="protein sequence ID" value="KAJ2808380.1"/>
    <property type="molecule type" value="Genomic_DNA"/>
</dbReference>
<organism evidence="1 2">
    <name type="scientific">Coemansia helicoidea</name>
    <dbReference type="NCBI Taxonomy" id="1286919"/>
    <lineage>
        <taxon>Eukaryota</taxon>
        <taxon>Fungi</taxon>
        <taxon>Fungi incertae sedis</taxon>
        <taxon>Zoopagomycota</taxon>
        <taxon>Kickxellomycotina</taxon>
        <taxon>Kickxellomycetes</taxon>
        <taxon>Kickxellales</taxon>
        <taxon>Kickxellaceae</taxon>
        <taxon>Coemansia</taxon>
    </lineage>
</organism>
<proteinExistence type="predicted"/>
<keyword evidence="1" id="KW-0436">Ligase</keyword>
<comment type="caution">
    <text evidence="1">The sequence shown here is derived from an EMBL/GenBank/DDBJ whole genome shotgun (WGS) entry which is preliminary data.</text>
</comment>
<keyword evidence="2" id="KW-1185">Reference proteome</keyword>
<gene>
    <name evidence="1" type="primary">ALA1</name>
    <name evidence="1" type="ORF">H4R21_000079</name>
</gene>